<gene>
    <name evidence="2" type="ORF">CRM82_18820</name>
</gene>
<protein>
    <submittedName>
        <fullName evidence="2">Uncharacterized protein</fullName>
    </submittedName>
</protein>
<keyword evidence="3" id="KW-1185">Reference proteome</keyword>
<name>A0A2A7UYN6_COMTR</name>
<sequence length="73" mass="7676">MPAHPIRQRHPRAAPNPSPFQEPSMLRRLLFTTATLLCLGLSACGGTMPSASSSSGSGITVFGDIDANVSHTR</sequence>
<organism evidence="2 3">
    <name type="scientific">Comamonas terrigena</name>
    <dbReference type="NCBI Taxonomy" id="32013"/>
    <lineage>
        <taxon>Bacteria</taxon>
        <taxon>Pseudomonadati</taxon>
        <taxon>Pseudomonadota</taxon>
        <taxon>Betaproteobacteria</taxon>
        <taxon>Burkholderiales</taxon>
        <taxon>Comamonadaceae</taxon>
        <taxon>Comamonas</taxon>
    </lineage>
</organism>
<accession>A0A2A7UYN6</accession>
<dbReference type="AlphaFoldDB" id="A0A2A7UYN6"/>
<comment type="caution">
    <text evidence="2">The sequence shown here is derived from an EMBL/GenBank/DDBJ whole genome shotgun (WGS) entry which is preliminary data.</text>
</comment>
<evidence type="ECO:0000256" key="1">
    <source>
        <dbReference type="SAM" id="MobiDB-lite"/>
    </source>
</evidence>
<dbReference type="EMBL" id="PDEA01000001">
    <property type="protein sequence ID" value="PEH90373.1"/>
    <property type="molecule type" value="Genomic_DNA"/>
</dbReference>
<evidence type="ECO:0000313" key="3">
    <source>
        <dbReference type="Proteomes" id="UP000220246"/>
    </source>
</evidence>
<evidence type="ECO:0000313" key="2">
    <source>
        <dbReference type="EMBL" id="PEH90373.1"/>
    </source>
</evidence>
<proteinExistence type="predicted"/>
<reference evidence="3" key="1">
    <citation type="submission" date="2017-09" db="EMBL/GenBank/DDBJ databases">
        <title>FDA dAtabase for Regulatory Grade micrObial Sequences (FDA-ARGOS): Supporting development and validation of Infectious Disease Dx tests.</title>
        <authorList>
            <person name="Minogue T."/>
            <person name="Wolcott M."/>
            <person name="Wasieloski L."/>
            <person name="Aguilar W."/>
            <person name="Moore D."/>
            <person name="Tallon L."/>
            <person name="Sadzewicz L."/>
            <person name="Ott S."/>
            <person name="Zhao X."/>
            <person name="Nagaraj S."/>
            <person name="Vavikolanu K."/>
            <person name="Aluvathingal J."/>
            <person name="Nadendla S."/>
            <person name="Sichtig H."/>
        </authorList>
    </citation>
    <scope>NUCLEOTIDE SEQUENCE [LARGE SCALE GENOMIC DNA]</scope>
    <source>
        <strain evidence="3">FDAARGOS_394</strain>
    </source>
</reference>
<feature type="compositionally biased region" description="Basic residues" evidence="1">
    <location>
        <begin position="1"/>
        <end position="12"/>
    </location>
</feature>
<dbReference type="Proteomes" id="UP000220246">
    <property type="component" value="Unassembled WGS sequence"/>
</dbReference>
<feature type="region of interest" description="Disordered" evidence="1">
    <location>
        <begin position="1"/>
        <end position="22"/>
    </location>
</feature>